<dbReference type="PROSITE" id="PS51464">
    <property type="entry name" value="SIS"/>
    <property type="match status" value="1"/>
</dbReference>
<sequence>MIMPKPSQECELPGRAQTLCPDGPEAKTANGVAWSEHRAALAACLDGLAVTDRDGVPCPPDEGFRRWLEAATAARHAGGCVFLVGNGASASMASHFATDLAKNGCVRTQVFTDLSLVTALGNDIRFEEIYAEPLRWYMRPGDILVAISSSGNSPNIVRAVDAARELGGFVATLSGFSPGNAIRRRGDLNFYIPAPTYGLAETGHASILHHWMDLMECCRKREASG</sequence>
<dbReference type="CDD" id="cd05006">
    <property type="entry name" value="SIS_GmhA"/>
    <property type="match status" value="1"/>
</dbReference>
<proteinExistence type="predicted"/>
<evidence type="ECO:0000259" key="2">
    <source>
        <dbReference type="PROSITE" id="PS51464"/>
    </source>
</evidence>
<keyword evidence="3" id="KW-0413">Isomerase</keyword>
<dbReference type="GO" id="GO:1901135">
    <property type="term" value="P:carbohydrate derivative metabolic process"/>
    <property type="evidence" value="ECO:0007669"/>
    <property type="project" value="InterPro"/>
</dbReference>
<dbReference type="EMBL" id="AECZ01000017">
    <property type="protein sequence ID" value="EFL50699.1"/>
    <property type="molecule type" value="Genomic_DNA"/>
</dbReference>
<keyword evidence="4" id="KW-1185">Reference proteome</keyword>
<dbReference type="Proteomes" id="UP000006250">
    <property type="component" value="Unassembled WGS sequence"/>
</dbReference>
<name>E1JYC5_SOLFR</name>
<accession>E1JYC5</accession>
<dbReference type="eggNOG" id="COG0279">
    <property type="taxonomic scope" value="Bacteria"/>
</dbReference>
<comment type="caution">
    <text evidence="3">The sequence shown here is derived from an EMBL/GenBank/DDBJ whole genome shotgun (WGS) entry which is preliminary data.</text>
</comment>
<reference evidence="3 4" key="1">
    <citation type="submission" date="2010-08" db="EMBL/GenBank/DDBJ databases">
        <title>The draft genome of Desulfovibrio fructosovorans JJ.</title>
        <authorList>
            <consortium name="US DOE Joint Genome Institute (JGI-PGF)"/>
            <person name="Lucas S."/>
            <person name="Copeland A."/>
            <person name="Lapidus A."/>
            <person name="Cheng J.-F."/>
            <person name="Bruce D."/>
            <person name="Goodwin L."/>
            <person name="Pitluck S."/>
            <person name="Land M.L."/>
            <person name="Hauser L."/>
            <person name="Chang Y.-J."/>
            <person name="Jeffries C."/>
            <person name="Wall J.D."/>
            <person name="Stahl D.A."/>
            <person name="Arkin A.P."/>
            <person name="Dehal P."/>
            <person name="Stolyar S.M."/>
            <person name="Hazen T.C."/>
            <person name="Woyke T.J."/>
        </authorList>
    </citation>
    <scope>NUCLEOTIDE SEQUENCE [LARGE SCALE GENOMIC DNA]</scope>
    <source>
        <strain evidence="3 4">JJ</strain>
    </source>
</reference>
<dbReference type="OrthoDB" id="9810929at2"/>
<organism evidence="3 4">
    <name type="scientific">Solidesulfovibrio fructosivorans JJ]</name>
    <dbReference type="NCBI Taxonomy" id="596151"/>
    <lineage>
        <taxon>Bacteria</taxon>
        <taxon>Pseudomonadati</taxon>
        <taxon>Thermodesulfobacteriota</taxon>
        <taxon>Desulfovibrionia</taxon>
        <taxon>Desulfovibrionales</taxon>
        <taxon>Desulfovibrionaceae</taxon>
        <taxon>Solidesulfovibrio</taxon>
    </lineage>
</organism>
<dbReference type="STRING" id="596151.DesfrDRAFT_2640"/>
<feature type="region of interest" description="Disordered" evidence="1">
    <location>
        <begin position="1"/>
        <end position="23"/>
    </location>
</feature>
<dbReference type="Gene3D" id="3.40.50.10490">
    <property type="entry name" value="Glucose-6-phosphate isomerase like protein, domain 1"/>
    <property type="match status" value="1"/>
</dbReference>
<dbReference type="InterPro" id="IPR046348">
    <property type="entry name" value="SIS_dom_sf"/>
</dbReference>
<evidence type="ECO:0000313" key="3">
    <source>
        <dbReference type="EMBL" id="EFL50699.1"/>
    </source>
</evidence>
<dbReference type="PANTHER" id="PTHR30390:SF7">
    <property type="entry name" value="PHOSPHOHEPTOSE ISOMERASE"/>
    <property type="match status" value="1"/>
</dbReference>
<evidence type="ECO:0000256" key="1">
    <source>
        <dbReference type="SAM" id="MobiDB-lite"/>
    </source>
</evidence>
<dbReference type="PANTHER" id="PTHR30390">
    <property type="entry name" value="SEDOHEPTULOSE 7-PHOSPHATE ISOMERASE / DNAA INITIATOR-ASSOCIATING FACTOR FOR REPLICATION INITIATION"/>
    <property type="match status" value="1"/>
</dbReference>
<dbReference type="AlphaFoldDB" id="E1JYC5"/>
<dbReference type="InterPro" id="IPR050099">
    <property type="entry name" value="SIS_GmhA/DiaA_subfam"/>
</dbReference>
<dbReference type="InterPro" id="IPR035461">
    <property type="entry name" value="GmhA/DiaA"/>
</dbReference>
<dbReference type="GO" id="GO:0016853">
    <property type="term" value="F:isomerase activity"/>
    <property type="evidence" value="ECO:0007669"/>
    <property type="project" value="UniProtKB-KW"/>
</dbReference>
<gene>
    <name evidence="3" type="ORF">DesfrDRAFT_2640</name>
</gene>
<feature type="domain" description="SIS" evidence="2">
    <location>
        <begin position="70"/>
        <end position="223"/>
    </location>
</feature>
<dbReference type="GO" id="GO:0097367">
    <property type="term" value="F:carbohydrate derivative binding"/>
    <property type="evidence" value="ECO:0007669"/>
    <property type="project" value="InterPro"/>
</dbReference>
<dbReference type="RefSeq" id="WP_005994572.1">
    <property type="nucleotide sequence ID" value="NZ_AECZ01000017.1"/>
</dbReference>
<protein>
    <submittedName>
        <fullName evidence="3">Phosphoheptose isomerase</fullName>
    </submittedName>
</protein>
<dbReference type="InterPro" id="IPR001347">
    <property type="entry name" value="SIS_dom"/>
</dbReference>
<dbReference type="Pfam" id="PF13580">
    <property type="entry name" value="SIS_2"/>
    <property type="match status" value="1"/>
</dbReference>
<dbReference type="SUPFAM" id="SSF53697">
    <property type="entry name" value="SIS domain"/>
    <property type="match status" value="1"/>
</dbReference>
<evidence type="ECO:0000313" key="4">
    <source>
        <dbReference type="Proteomes" id="UP000006250"/>
    </source>
</evidence>